<organism evidence="2 3">
    <name type="scientific">Agaricus bisporus var. burnettii (strain JB137-S8 / ATCC MYA-4627 / FGSC 10392)</name>
    <name type="common">White button mushroom</name>
    <dbReference type="NCBI Taxonomy" id="597362"/>
    <lineage>
        <taxon>Eukaryota</taxon>
        <taxon>Fungi</taxon>
        <taxon>Dikarya</taxon>
        <taxon>Basidiomycota</taxon>
        <taxon>Agaricomycotina</taxon>
        <taxon>Agaricomycetes</taxon>
        <taxon>Agaricomycetidae</taxon>
        <taxon>Agaricales</taxon>
        <taxon>Agaricineae</taxon>
        <taxon>Agaricaceae</taxon>
        <taxon>Agaricus</taxon>
    </lineage>
</organism>
<feature type="region of interest" description="Disordered" evidence="1">
    <location>
        <begin position="1"/>
        <end position="27"/>
    </location>
</feature>
<evidence type="ECO:0000256" key="1">
    <source>
        <dbReference type="SAM" id="MobiDB-lite"/>
    </source>
</evidence>
<keyword evidence="3" id="KW-1185">Reference proteome</keyword>
<dbReference type="OrthoDB" id="2343366at2759"/>
<dbReference type="HOGENOM" id="CLU_2564518_0_0_1"/>
<reference evidence="3" key="1">
    <citation type="journal article" date="2012" name="Proc. Natl. Acad. Sci. U.S.A.">
        <title>Genome sequence of the button mushroom Agaricus bisporus reveals mechanisms governing adaptation to a humic-rich ecological niche.</title>
        <authorList>
            <person name="Morin E."/>
            <person name="Kohler A."/>
            <person name="Baker A.R."/>
            <person name="Foulongne-Oriol M."/>
            <person name="Lombard V."/>
            <person name="Nagy L.G."/>
            <person name="Ohm R.A."/>
            <person name="Patyshakuliyeva A."/>
            <person name="Brun A."/>
            <person name="Aerts A.L."/>
            <person name="Bailey A.M."/>
            <person name="Billette C."/>
            <person name="Coutinho P.M."/>
            <person name="Deakin G."/>
            <person name="Doddapaneni H."/>
            <person name="Floudas D."/>
            <person name="Grimwood J."/>
            <person name="Hilden K."/>
            <person name="Kuees U."/>
            <person name="LaButti K.M."/>
            <person name="Lapidus A."/>
            <person name="Lindquist E.A."/>
            <person name="Lucas S.M."/>
            <person name="Murat C."/>
            <person name="Riley R.W."/>
            <person name="Salamov A.A."/>
            <person name="Schmutz J."/>
            <person name="Subramanian V."/>
            <person name="Woesten H.A.B."/>
            <person name="Xu J."/>
            <person name="Eastwood D.C."/>
            <person name="Foster G.D."/>
            <person name="Sonnenberg A.S."/>
            <person name="Cullen D."/>
            <person name="de Vries R.P."/>
            <person name="Lundell T."/>
            <person name="Hibbett D.S."/>
            <person name="Henrissat B."/>
            <person name="Burton K.S."/>
            <person name="Kerrigan R.W."/>
            <person name="Challen M.P."/>
            <person name="Grigoriev I.V."/>
            <person name="Martin F."/>
        </authorList>
    </citation>
    <scope>NUCLEOTIDE SEQUENCE [LARGE SCALE GENOMIC DNA]</scope>
    <source>
        <strain evidence="3">JB137-S8 / ATCC MYA-4627 / FGSC 10392</strain>
    </source>
</reference>
<accession>K5Y1I5</accession>
<dbReference type="EMBL" id="JH971387">
    <property type="protein sequence ID" value="EKM81665.1"/>
    <property type="molecule type" value="Genomic_DNA"/>
</dbReference>
<feature type="non-terminal residue" evidence="2">
    <location>
        <position position="1"/>
    </location>
</feature>
<dbReference type="InParanoid" id="K5Y1I5"/>
<dbReference type="AlphaFoldDB" id="K5Y1I5"/>
<sequence length="82" mass="8923">MEPDERRNASRSAFTRGQVPGAIERDNDSKKDIVKRIPHLYRVLDLISEQGSGGLVDKIIIAGEGLKDLINGLHPGACVTLT</sequence>
<evidence type="ECO:0000313" key="2">
    <source>
        <dbReference type="EMBL" id="EKM81665.1"/>
    </source>
</evidence>
<evidence type="ECO:0000313" key="3">
    <source>
        <dbReference type="Proteomes" id="UP000008493"/>
    </source>
</evidence>
<dbReference type="GeneID" id="18823462"/>
<proteinExistence type="predicted"/>
<dbReference type="Proteomes" id="UP000008493">
    <property type="component" value="Unassembled WGS sequence"/>
</dbReference>
<protein>
    <submittedName>
        <fullName evidence="2">Uncharacterized protein</fullName>
    </submittedName>
</protein>
<name>K5Y1I5_AGABU</name>
<dbReference type="RefSeq" id="XP_007327532.1">
    <property type="nucleotide sequence ID" value="XM_007327470.1"/>
</dbReference>
<dbReference type="KEGG" id="abp:AGABI1DRAFT111935"/>
<gene>
    <name evidence="2" type="ORF">AGABI1DRAFT_111935</name>
</gene>